<evidence type="ECO:0000313" key="1">
    <source>
        <dbReference type="EMBL" id="OGE65021.1"/>
    </source>
</evidence>
<accession>A0A1F5MI12</accession>
<protein>
    <submittedName>
        <fullName evidence="1">Uncharacterized protein</fullName>
    </submittedName>
</protein>
<organism evidence="1 2">
    <name type="scientific">Candidatus Daviesbacteria bacterium RIFCSPLOWO2_02_FULL_36_7</name>
    <dbReference type="NCBI Taxonomy" id="1797792"/>
    <lineage>
        <taxon>Bacteria</taxon>
        <taxon>Candidatus Daviesiibacteriota</taxon>
    </lineage>
</organism>
<sequence length="98" mass="11403">MQRTILQVPLPKELKISAEKAAQDAGFSSLQEVLRVFMNKFASKKIDLTFEEEVTYLSPKAEKRYMKIMRDIESGKERIYTAKDANDFLEKLHNYGKN</sequence>
<comment type="caution">
    <text evidence="1">The sequence shown here is derived from an EMBL/GenBank/DDBJ whole genome shotgun (WGS) entry which is preliminary data.</text>
</comment>
<dbReference type="AlphaFoldDB" id="A0A1F5MI12"/>
<dbReference type="EMBL" id="MFDT01000008">
    <property type="protein sequence ID" value="OGE65021.1"/>
    <property type="molecule type" value="Genomic_DNA"/>
</dbReference>
<gene>
    <name evidence="1" type="ORF">A3I48_03930</name>
</gene>
<reference evidence="1 2" key="1">
    <citation type="journal article" date="2016" name="Nat. Commun.">
        <title>Thousands of microbial genomes shed light on interconnected biogeochemical processes in an aquifer system.</title>
        <authorList>
            <person name="Anantharaman K."/>
            <person name="Brown C.T."/>
            <person name="Hug L.A."/>
            <person name="Sharon I."/>
            <person name="Castelle C.J."/>
            <person name="Probst A.J."/>
            <person name="Thomas B.C."/>
            <person name="Singh A."/>
            <person name="Wilkins M.J."/>
            <person name="Karaoz U."/>
            <person name="Brodie E.L."/>
            <person name="Williams K.H."/>
            <person name="Hubbard S.S."/>
            <person name="Banfield J.F."/>
        </authorList>
    </citation>
    <scope>NUCLEOTIDE SEQUENCE [LARGE SCALE GENOMIC DNA]</scope>
</reference>
<evidence type="ECO:0000313" key="2">
    <source>
        <dbReference type="Proteomes" id="UP000178859"/>
    </source>
</evidence>
<name>A0A1F5MI12_9BACT</name>
<dbReference type="Proteomes" id="UP000178859">
    <property type="component" value="Unassembled WGS sequence"/>
</dbReference>
<proteinExistence type="predicted"/>